<dbReference type="InterPro" id="IPR027417">
    <property type="entry name" value="P-loop_NTPase"/>
</dbReference>
<reference evidence="11" key="1">
    <citation type="submission" date="2020-04" db="EMBL/GenBank/DDBJ databases">
        <title>Deep metagenomics examines the oral microbiome during advanced dental caries in children, revealing novel taxa and co-occurrences with host molecules.</title>
        <authorList>
            <person name="Baker J.L."/>
            <person name="Morton J.T."/>
            <person name="Dinis M."/>
            <person name="Alvarez R."/>
            <person name="Tran N.C."/>
            <person name="Knight R."/>
            <person name="Edlund A."/>
        </authorList>
    </citation>
    <scope>NUCLEOTIDE SEQUENCE</scope>
    <source>
        <strain evidence="11">JCVI_23_bin.22</strain>
    </source>
</reference>
<feature type="short sequence motif" description="Q motif" evidence="6">
    <location>
        <begin position="1"/>
        <end position="29"/>
    </location>
</feature>
<dbReference type="GO" id="GO:0005840">
    <property type="term" value="C:ribosome"/>
    <property type="evidence" value="ECO:0007669"/>
    <property type="project" value="TreeGrafter"/>
</dbReference>
<evidence type="ECO:0000259" key="10">
    <source>
        <dbReference type="PROSITE" id="PS51195"/>
    </source>
</evidence>
<accession>A0A930RAQ1</accession>
<evidence type="ECO:0000313" key="12">
    <source>
        <dbReference type="Proteomes" id="UP000721045"/>
    </source>
</evidence>
<comment type="similarity">
    <text evidence="5">Belongs to the DEAD box helicase family. CshB subfamily.</text>
</comment>
<dbReference type="PROSITE" id="PS51192">
    <property type="entry name" value="HELICASE_ATP_BIND_1"/>
    <property type="match status" value="1"/>
</dbReference>
<keyword evidence="2 5" id="KW-0378">Hydrolase</keyword>
<dbReference type="GO" id="GO:0033592">
    <property type="term" value="F:RNA strand annealing activity"/>
    <property type="evidence" value="ECO:0007669"/>
    <property type="project" value="TreeGrafter"/>
</dbReference>
<dbReference type="InterPro" id="IPR050547">
    <property type="entry name" value="DEAD_box_RNA_helicases"/>
</dbReference>
<dbReference type="EC" id="3.6.4.13" evidence="5"/>
<proteinExistence type="inferred from homology"/>
<dbReference type="InterPro" id="IPR044742">
    <property type="entry name" value="DEAD/DEAH_RhlB"/>
</dbReference>
<dbReference type="Pfam" id="PF00270">
    <property type="entry name" value="DEAD"/>
    <property type="match status" value="1"/>
</dbReference>
<dbReference type="CDD" id="cd00268">
    <property type="entry name" value="DEADc"/>
    <property type="match status" value="1"/>
</dbReference>
<keyword evidence="5" id="KW-0963">Cytoplasm</keyword>
<sequence>MKFTEFKFKDYIQEALLDLNFVEATEVQEKLIPIVLAGRDLVGESKTGSGKTHTFLLPIFQKMNEDVENVQAVITAPSRELARQIYQAACQIAAFSDKEIRVANYVGGTDKSRQIGKLTSSQPHIVIGTPGRIYDLVASGDLAIHKAHTFVVDEADMTLDMGFLITVDKIASSLPKDLQFLVFSATIPQKLQPFLKKYLSNPVIEQIKTKTVISDTIDNWLISTKGRERNAQIYEITQLLQPYLAMIFVNTKTRADELYSYLTTQGLKVAKIHGDIAPRERKRIMNQVKKLDFEYIVATDLAARGIDIEGVSHVINDAIPQDLSFFVHRVGRTGRNGLSGTAITLYQPSDDSDIRELEKLGIHFIPKMIKNGEFQDTYDRDRRANREKTPEKLDTEMIGLVKKKKKKIKPGYKKKIQWAVNEKRRKTKRAERRARGRAERKAKRQQF</sequence>
<dbReference type="AlphaFoldDB" id="A0A930RAQ1"/>
<keyword evidence="4 5" id="KW-0067">ATP-binding</keyword>
<dbReference type="HAMAP" id="MF_01494">
    <property type="entry name" value="DEAD_helicase_CshB"/>
    <property type="match status" value="1"/>
</dbReference>
<dbReference type="SUPFAM" id="SSF52540">
    <property type="entry name" value="P-loop containing nucleoside triphosphate hydrolases"/>
    <property type="match status" value="1"/>
</dbReference>
<dbReference type="EMBL" id="JABZYP010000001">
    <property type="protein sequence ID" value="MBF1712172.1"/>
    <property type="molecule type" value="Genomic_DNA"/>
</dbReference>
<comment type="caution">
    <text evidence="11">The sequence shown here is derived from an EMBL/GenBank/DDBJ whole genome shotgun (WGS) entry which is preliminary data.</text>
</comment>
<dbReference type="Pfam" id="PF00271">
    <property type="entry name" value="Helicase_C"/>
    <property type="match status" value="1"/>
</dbReference>
<feature type="domain" description="Helicase C-terminal" evidence="9">
    <location>
        <begin position="235"/>
        <end position="373"/>
    </location>
</feature>
<comment type="function">
    <text evidence="5">Probable DEAD-box RNA helicase. May work in conjunction with the cold shock proteins to ensure proper initiation of transcription at low and optimal temperatures.</text>
</comment>
<feature type="domain" description="DEAD-box RNA helicase Q" evidence="10">
    <location>
        <begin position="1"/>
        <end position="29"/>
    </location>
</feature>
<evidence type="ECO:0000259" key="9">
    <source>
        <dbReference type="PROSITE" id="PS51194"/>
    </source>
</evidence>
<keyword evidence="5" id="KW-0346">Stress response</keyword>
<comment type="catalytic activity">
    <reaction evidence="5">
        <text>ATP + H2O = ADP + phosphate + H(+)</text>
        <dbReference type="Rhea" id="RHEA:13065"/>
        <dbReference type="ChEBI" id="CHEBI:15377"/>
        <dbReference type="ChEBI" id="CHEBI:15378"/>
        <dbReference type="ChEBI" id="CHEBI:30616"/>
        <dbReference type="ChEBI" id="CHEBI:43474"/>
        <dbReference type="ChEBI" id="CHEBI:456216"/>
        <dbReference type="EC" id="3.6.4.13"/>
    </reaction>
</comment>
<dbReference type="PANTHER" id="PTHR47963">
    <property type="entry name" value="DEAD-BOX ATP-DEPENDENT RNA HELICASE 47, MITOCHONDRIAL"/>
    <property type="match status" value="1"/>
</dbReference>
<dbReference type="SMART" id="SM00490">
    <property type="entry name" value="HELICc"/>
    <property type="match status" value="1"/>
</dbReference>
<dbReference type="SMART" id="SM00487">
    <property type="entry name" value="DEXDc"/>
    <property type="match status" value="1"/>
</dbReference>
<dbReference type="InterPro" id="IPR001650">
    <property type="entry name" value="Helicase_C-like"/>
</dbReference>
<dbReference type="PROSITE" id="PS51195">
    <property type="entry name" value="Q_MOTIF"/>
    <property type="match status" value="1"/>
</dbReference>
<keyword evidence="3 5" id="KW-0347">Helicase</keyword>
<feature type="domain" description="Helicase ATP-binding" evidence="8">
    <location>
        <begin position="32"/>
        <end position="205"/>
    </location>
</feature>
<dbReference type="GO" id="GO:0009409">
    <property type="term" value="P:response to cold"/>
    <property type="evidence" value="ECO:0007669"/>
    <property type="project" value="InterPro"/>
</dbReference>
<dbReference type="InterPro" id="IPR014014">
    <property type="entry name" value="RNA_helicase_DEAD_Q_motif"/>
</dbReference>
<dbReference type="GO" id="GO:0005829">
    <property type="term" value="C:cytosol"/>
    <property type="evidence" value="ECO:0007669"/>
    <property type="project" value="TreeGrafter"/>
</dbReference>
<evidence type="ECO:0000256" key="5">
    <source>
        <dbReference type="HAMAP-Rule" id="MF_01494"/>
    </source>
</evidence>
<evidence type="ECO:0000256" key="1">
    <source>
        <dbReference type="ARBA" id="ARBA00022741"/>
    </source>
</evidence>
<dbReference type="PANTHER" id="PTHR47963:SF1">
    <property type="entry name" value="DEAD-BOX ATP-DEPENDENT RNA HELICASE CSHB"/>
    <property type="match status" value="1"/>
</dbReference>
<dbReference type="GO" id="GO:0006401">
    <property type="term" value="P:RNA catabolic process"/>
    <property type="evidence" value="ECO:0007669"/>
    <property type="project" value="UniProtKB-UniRule"/>
</dbReference>
<dbReference type="Gene3D" id="3.40.50.300">
    <property type="entry name" value="P-loop containing nucleotide triphosphate hydrolases"/>
    <property type="match status" value="2"/>
</dbReference>
<evidence type="ECO:0000313" key="11">
    <source>
        <dbReference type="EMBL" id="MBF1712172.1"/>
    </source>
</evidence>
<name>A0A930RAQ1_STRIT</name>
<evidence type="ECO:0000256" key="4">
    <source>
        <dbReference type="ARBA" id="ARBA00022840"/>
    </source>
</evidence>
<evidence type="ECO:0000256" key="7">
    <source>
        <dbReference type="SAM" id="MobiDB-lite"/>
    </source>
</evidence>
<dbReference type="GO" id="GO:0003724">
    <property type="term" value="F:RNA helicase activity"/>
    <property type="evidence" value="ECO:0007669"/>
    <property type="project" value="UniProtKB-UniRule"/>
</dbReference>
<dbReference type="RefSeq" id="WP_102574312.1">
    <property type="nucleotide sequence ID" value="NZ_BHYS01000003.1"/>
</dbReference>
<gene>
    <name evidence="5" type="primary">cshB</name>
    <name evidence="11" type="ORF">HXO88_00270</name>
</gene>
<keyword evidence="5" id="KW-0694">RNA-binding</keyword>
<feature type="region of interest" description="Disordered" evidence="7">
    <location>
        <begin position="421"/>
        <end position="447"/>
    </location>
</feature>
<dbReference type="InterPro" id="IPR014001">
    <property type="entry name" value="Helicase_ATP-bd"/>
</dbReference>
<dbReference type="CDD" id="cd18787">
    <property type="entry name" value="SF2_C_DEAD"/>
    <property type="match status" value="1"/>
</dbReference>
<comment type="subcellular location">
    <subcellularLocation>
        <location evidence="5">Cytoplasm</location>
    </subcellularLocation>
</comment>
<evidence type="ECO:0000256" key="6">
    <source>
        <dbReference type="PROSITE-ProRule" id="PRU00552"/>
    </source>
</evidence>
<dbReference type="PROSITE" id="PS51194">
    <property type="entry name" value="HELICASE_CTER"/>
    <property type="match status" value="1"/>
</dbReference>
<dbReference type="GO" id="GO:0005524">
    <property type="term" value="F:ATP binding"/>
    <property type="evidence" value="ECO:0007669"/>
    <property type="project" value="UniProtKB-UniRule"/>
</dbReference>
<protein>
    <recommendedName>
        <fullName evidence="5">DEAD-box ATP-dependent RNA helicase CshB</fullName>
        <ecNumber evidence="5">3.6.4.13</ecNumber>
    </recommendedName>
</protein>
<dbReference type="GO" id="GO:0016787">
    <property type="term" value="F:hydrolase activity"/>
    <property type="evidence" value="ECO:0007669"/>
    <property type="project" value="UniProtKB-KW"/>
</dbReference>
<evidence type="ECO:0000259" key="8">
    <source>
        <dbReference type="PROSITE" id="PS51192"/>
    </source>
</evidence>
<organism evidence="11 12">
    <name type="scientific">Streptococcus intermedius</name>
    <dbReference type="NCBI Taxonomy" id="1338"/>
    <lineage>
        <taxon>Bacteria</taxon>
        <taxon>Bacillati</taxon>
        <taxon>Bacillota</taxon>
        <taxon>Bacilli</taxon>
        <taxon>Lactobacillales</taxon>
        <taxon>Streptococcaceae</taxon>
        <taxon>Streptococcus</taxon>
        <taxon>Streptococcus anginosus group</taxon>
    </lineage>
</organism>
<dbReference type="Proteomes" id="UP000721045">
    <property type="component" value="Unassembled WGS sequence"/>
</dbReference>
<dbReference type="InterPro" id="IPR011545">
    <property type="entry name" value="DEAD/DEAH_box_helicase_dom"/>
</dbReference>
<evidence type="ECO:0000256" key="2">
    <source>
        <dbReference type="ARBA" id="ARBA00022801"/>
    </source>
</evidence>
<feature type="compositionally biased region" description="Basic residues" evidence="7">
    <location>
        <begin position="423"/>
        <end position="447"/>
    </location>
</feature>
<dbReference type="InterPro" id="IPR030881">
    <property type="entry name" value="CshB"/>
</dbReference>
<keyword evidence="1 5" id="KW-0547">Nucleotide-binding</keyword>
<evidence type="ECO:0000256" key="3">
    <source>
        <dbReference type="ARBA" id="ARBA00022806"/>
    </source>
</evidence>